<dbReference type="Proteomes" id="UP001622496">
    <property type="component" value="Chromosome"/>
</dbReference>
<feature type="transmembrane region" description="Helical" evidence="2">
    <location>
        <begin position="71"/>
        <end position="90"/>
    </location>
</feature>
<evidence type="ECO:0000256" key="2">
    <source>
        <dbReference type="SAM" id="Phobius"/>
    </source>
</evidence>
<reference evidence="3 4" key="1">
    <citation type="submission" date="2022-10" db="EMBL/GenBank/DDBJ databases">
        <title>The complete genomes of actinobacterial strains from the NBC collection.</title>
        <authorList>
            <person name="Joergensen T.S."/>
            <person name="Alvarez Arevalo M."/>
            <person name="Sterndorff E.B."/>
            <person name="Faurdal D."/>
            <person name="Vuksanovic O."/>
            <person name="Mourched A.-S."/>
            <person name="Charusanti P."/>
            <person name="Shaw S."/>
            <person name="Blin K."/>
            <person name="Weber T."/>
        </authorList>
    </citation>
    <scope>NUCLEOTIDE SEQUENCE [LARGE SCALE GENOMIC DNA]</scope>
    <source>
        <strain evidence="3 4">NBC_00185</strain>
    </source>
</reference>
<proteinExistence type="predicted"/>
<keyword evidence="4" id="KW-1185">Reference proteome</keyword>
<dbReference type="RefSeq" id="WP_406188984.1">
    <property type="nucleotide sequence ID" value="NZ_CP108135.1"/>
</dbReference>
<organism evidence="3 4">
    <name type="scientific">[Kitasatospora] papulosa</name>
    <dbReference type="NCBI Taxonomy" id="1464011"/>
    <lineage>
        <taxon>Bacteria</taxon>
        <taxon>Bacillati</taxon>
        <taxon>Actinomycetota</taxon>
        <taxon>Actinomycetes</taxon>
        <taxon>Kitasatosporales</taxon>
        <taxon>Streptomycetaceae</taxon>
        <taxon>Streptomyces</taxon>
    </lineage>
</organism>
<keyword evidence="2" id="KW-0472">Membrane</keyword>
<feature type="transmembrane region" description="Helical" evidence="2">
    <location>
        <begin position="96"/>
        <end position="116"/>
    </location>
</feature>
<gene>
    <name evidence="3" type="ORF">OG560_29635</name>
</gene>
<keyword evidence="2" id="KW-1133">Transmembrane helix</keyword>
<feature type="region of interest" description="Disordered" evidence="1">
    <location>
        <begin position="1"/>
        <end position="20"/>
    </location>
</feature>
<protein>
    <recommendedName>
        <fullName evidence="5">AtpZ/AtpI family protein</fullName>
    </recommendedName>
</protein>
<evidence type="ECO:0008006" key="5">
    <source>
        <dbReference type="Google" id="ProtNLM"/>
    </source>
</evidence>
<dbReference type="EMBL" id="CP108135">
    <property type="protein sequence ID" value="WTP69360.1"/>
    <property type="molecule type" value="Genomic_DNA"/>
</dbReference>
<accession>A0ABZ1KE27</accession>
<evidence type="ECO:0000313" key="4">
    <source>
        <dbReference type="Proteomes" id="UP001622496"/>
    </source>
</evidence>
<evidence type="ECO:0000256" key="1">
    <source>
        <dbReference type="SAM" id="MobiDB-lite"/>
    </source>
</evidence>
<sequence>MTLPEQHTPAGQPDAQAPDSPLAHAVGEAIIKELAKTFHRDETPLPAVGTTPPVAQPGPPPMSQWAIDASGILRGVAVASLPVGTAFWLVGQVDPLTLGIIFGGPVAALLAAARLISHIKNTVEAAPATHHHHYNGYVDQRSINSQTRGVIAHTRNQGG</sequence>
<name>A0ABZ1KE27_9ACTN</name>
<evidence type="ECO:0000313" key="3">
    <source>
        <dbReference type="EMBL" id="WTP69360.1"/>
    </source>
</evidence>
<keyword evidence="2" id="KW-0812">Transmembrane</keyword>